<dbReference type="PANTHER" id="PTHR46763:SF1">
    <property type="entry name" value="DYNEIN REGULATORY COMPLEX PROTEIN 8"/>
    <property type="match status" value="1"/>
</dbReference>
<feature type="non-terminal residue" evidence="2">
    <location>
        <position position="1"/>
    </location>
</feature>
<dbReference type="AlphaFoldDB" id="A0A7K7M7A3"/>
<organism evidence="2 3">
    <name type="scientific">Brachypodius melanocephalos</name>
    <name type="common">black-headed bulbul</name>
    <dbReference type="NCBI Taxonomy" id="3235156"/>
    <lineage>
        <taxon>Eukaryota</taxon>
        <taxon>Metazoa</taxon>
        <taxon>Chordata</taxon>
        <taxon>Craniata</taxon>
        <taxon>Vertebrata</taxon>
        <taxon>Euteleostomi</taxon>
        <taxon>Archelosauria</taxon>
        <taxon>Archosauria</taxon>
        <taxon>Dinosauria</taxon>
        <taxon>Saurischia</taxon>
        <taxon>Theropoda</taxon>
        <taxon>Coelurosauria</taxon>
        <taxon>Aves</taxon>
        <taxon>Neognathae</taxon>
        <taxon>Neoaves</taxon>
        <taxon>Telluraves</taxon>
        <taxon>Australaves</taxon>
        <taxon>Passeriformes</taxon>
        <taxon>Sylvioidea</taxon>
        <taxon>Pycnonotidae</taxon>
        <taxon>Brachypodius</taxon>
    </lineage>
</organism>
<dbReference type="PANTHER" id="PTHR46763">
    <property type="entry name" value="DYNEIN REGULATORY COMPLEX PROTEIN 8"/>
    <property type="match status" value="1"/>
</dbReference>
<dbReference type="InterPro" id="IPR011992">
    <property type="entry name" value="EF-hand-dom_pair"/>
</dbReference>
<dbReference type="GO" id="GO:0005509">
    <property type="term" value="F:calcium ion binding"/>
    <property type="evidence" value="ECO:0007669"/>
    <property type="project" value="InterPro"/>
</dbReference>
<name>A0A7K7M7A3_9PASS</name>
<gene>
    <name evidence="2" type="primary">Efcab2</name>
    <name evidence="2" type="ORF">BRAATR_R11669</name>
</gene>
<comment type="caution">
    <text evidence="2">The sequence shown here is derived from an EMBL/GenBank/DDBJ whole genome shotgun (WGS) entry which is preliminary data.</text>
</comment>
<dbReference type="GO" id="GO:0097228">
    <property type="term" value="C:sperm principal piece"/>
    <property type="evidence" value="ECO:0007669"/>
    <property type="project" value="TreeGrafter"/>
</dbReference>
<sequence>LVAEIEKKITEAFDVFDRESNKTVDVRFVNRFTKILQNLNRDKQLSKLISALQEEPGGFVHLEKFLPVMKKVLLDRRFRPIREDVILHAFQALDENKCGYITKEDLVKHLTEE</sequence>
<dbReference type="EMBL" id="VZSR01001479">
    <property type="protein sequence ID" value="NWZ38769.1"/>
    <property type="molecule type" value="Genomic_DNA"/>
</dbReference>
<protein>
    <submittedName>
        <fullName evidence="2">DRC8 protein</fullName>
    </submittedName>
</protein>
<dbReference type="Proteomes" id="UP000540762">
    <property type="component" value="Unassembled WGS sequence"/>
</dbReference>
<evidence type="ECO:0000313" key="3">
    <source>
        <dbReference type="Proteomes" id="UP000540762"/>
    </source>
</evidence>
<reference evidence="2 3" key="1">
    <citation type="submission" date="2019-09" db="EMBL/GenBank/DDBJ databases">
        <title>Bird 10,000 Genomes (B10K) Project - Family phase.</title>
        <authorList>
            <person name="Zhang G."/>
        </authorList>
    </citation>
    <scope>NUCLEOTIDE SEQUENCE [LARGE SCALE GENOMIC DNA]</scope>
    <source>
        <strain evidence="2">OUT-0037</strain>
        <tissue evidence="2">Liver</tissue>
    </source>
</reference>
<dbReference type="PROSITE" id="PS50222">
    <property type="entry name" value="EF_HAND_2"/>
    <property type="match status" value="1"/>
</dbReference>
<feature type="non-terminal residue" evidence="2">
    <location>
        <position position="113"/>
    </location>
</feature>
<keyword evidence="3" id="KW-1185">Reference proteome</keyword>
<proteinExistence type="predicted"/>
<dbReference type="Gene3D" id="1.10.238.10">
    <property type="entry name" value="EF-hand"/>
    <property type="match status" value="1"/>
</dbReference>
<evidence type="ECO:0000259" key="1">
    <source>
        <dbReference type="PROSITE" id="PS50222"/>
    </source>
</evidence>
<dbReference type="SUPFAM" id="SSF47473">
    <property type="entry name" value="EF-hand"/>
    <property type="match status" value="1"/>
</dbReference>
<evidence type="ECO:0000313" key="2">
    <source>
        <dbReference type="EMBL" id="NWZ38769.1"/>
    </source>
</evidence>
<dbReference type="InterPro" id="IPR002048">
    <property type="entry name" value="EF_hand_dom"/>
</dbReference>
<feature type="domain" description="EF-hand" evidence="1">
    <location>
        <begin position="81"/>
        <end position="113"/>
    </location>
</feature>
<accession>A0A7K7M7A3</accession>